<dbReference type="AlphaFoldDB" id="A0A9X7VY05"/>
<dbReference type="EMBL" id="CP071182">
    <property type="protein sequence ID" value="QSO45848.1"/>
    <property type="molecule type" value="Genomic_DNA"/>
</dbReference>
<keyword evidence="1" id="KW-0472">Membrane</keyword>
<protein>
    <submittedName>
        <fullName evidence="2">Uncharacterized protein</fullName>
    </submittedName>
</protein>
<keyword evidence="1" id="KW-0812">Transmembrane</keyword>
<dbReference type="KEGG" id="afx:JZ786_15020"/>
<reference evidence="2 3" key="1">
    <citation type="submission" date="2021-02" db="EMBL/GenBank/DDBJ databases">
        <title>Alicyclobacillus curvatus sp. nov. and Alicyclobacillus mengziensis sp. nov., two acidophilic bacteria isolated from acid mine drainage.</title>
        <authorList>
            <person name="Huang Y."/>
        </authorList>
    </citation>
    <scope>NUCLEOTIDE SEQUENCE [LARGE SCALE GENOMIC DNA]</scope>
    <source>
        <strain evidence="2 3">S30H14</strain>
    </source>
</reference>
<dbReference type="Proteomes" id="UP000663505">
    <property type="component" value="Chromosome"/>
</dbReference>
<keyword evidence="1" id="KW-1133">Transmembrane helix</keyword>
<organism evidence="2 3">
    <name type="scientific">Alicyclobacillus mengziensis</name>
    <dbReference type="NCBI Taxonomy" id="2931921"/>
    <lineage>
        <taxon>Bacteria</taxon>
        <taxon>Bacillati</taxon>
        <taxon>Bacillota</taxon>
        <taxon>Bacilli</taxon>
        <taxon>Bacillales</taxon>
        <taxon>Alicyclobacillaceae</taxon>
        <taxon>Alicyclobacillus</taxon>
    </lineage>
</organism>
<evidence type="ECO:0000313" key="2">
    <source>
        <dbReference type="EMBL" id="QSO45848.1"/>
    </source>
</evidence>
<gene>
    <name evidence="2" type="ORF">JZ786_15020</name>
</gene>
<dbReference type="RefSeq" id="WP_206655221.1">
    <property type="nucleotide sequence ID" value="NZ_CP071182.1"/>
</dbReference>
<evidence type="ECO:0000256" key="1">
    <source>
        <dbReference type="SAM" id="Phobius"/>
    </source>
</evidence>
<name>A0A9X7VY05_9BACL</name>
<evidence type="ECO:0000313" key="3">
    <source>
        <dbReference type="Proteomes" id="UP000663505"/>
    </source>
</evidence>
<feature type="transmembrane region" description="Helical" evidence="1">
    <location>
        <begin position="37"/>
        <end position="56"/>
    </location>
</feature>
<accession>A0A9X7VY05</accession>
<keyword evidence="3" id="KW-1185">Reference proteome</keyword>
<proteinExistence type="predicted"/>
<sequence>MKKGILLWGIWLFALFTGVYGTAITYQGITTVHHTDLIYGVPILLLGIWITGNIWASARQAYHRQKALMH</sequence>